<gene>
    <name evidence="6" type="ORF">SAMN02745823_00486</name>
</gene>
<dbReference type="GO" id="GO:0005524">
    <property type="term" value="F:ATP binding"/>
    <property type="evidence" value="ECO:0007669"/>
    <property type="project" value="UniProtKB-KW"/>
</dbReference>
<proteinExistence type="predicted"/>
<keyword evidence="2" id="KW-0547">Nucleotide-binding</keyword>
<keyword evidence="7" id="KW-1185">Reference proteome</keyword>
<dbReference type="SMART" id="SM00382">
    <property type="entry name" value="AAA"/>
    <property type="match status" value="1"/>
</dbReference>
<dbReference type="PROSITE" id="PS50893">
    <property type="entry name" value="ABC_TRANSPORTER_2"/>
    <property type="match status" value="1"/>
</dbReference>
<evidence type="ECO:0000313" key="7">
    <source>
        <dbReference type="Proteomes" id="UP000183995"/>
    </source>
</evidence>
<evidence type="ECO:0000256" key="2">
    <source>
        <dbReference type="ARBA" id="ARBA00022741"/>
    </source>
</evidence>
<dbReference type="CDD" id="cd03214">
    <property type="entry name" value="ABC_Iron-Siderophores_B12_Hemin"/>
    <property type="match status" value="1"/>
</dbReference>
<dbReference type="SUPFAM" id="SSF52540">
    <property type="entry name" value="P-loop containing nucleoside triphosphate hydrolases"/>
    <property type="match status" value="1"/>
</dbReference>
<dbReference type="FunFam" id="3.40.50.300:FF:000134">
    <property type="entry name" value="Iron-enterobactin ABC transporter ATP-binding protein"/>
    <property type="match status" value="1"/>
</dbReference>
<dbReference type="AlphaFoldDB" id="A0A1M5UEW6"/>
<dbReference type="OrthoDB" id="9799337at2"/>
<accession>A0A1M5UEW6</accession>
<keyword evidence="1" id="KW-0813">Transport</keyword>
<keyword evidence="4" id="KW-1278">Translocase</keyword>
<dbReference type="PANTHER" id="PTHR42794">
    <property type="entry name" value="HEMIN IMPORT ATP-BINDING PROTEIN HMUV"/>
    <property type="match status" value="1"/>
</dbReference>
<dbReference type="GO" id="GO:0016887">
    <property type="term" value="F:ATP hydrolysis activity"/>
    <property type="evidence" value="ECO:0007669"/>
    <property type="project" value="InterPro"/>
</dbReference>
<keyword evidence="3 6" id="KW-0067">ATP-binding</keyword>
<evidence type="ECO:0000256" key="3">
    <source>
        <dbReference type="ARBA" id="ARBA00022840"/>
    </source>
</evidence>
<dbReference type="EMBL" id="FQXV01000001">
    <property type="protein sequence ID" value="SHH61507.1"/>
    <property type="molecule type" value="Genomic_DNA"/>
</dbReference>
<evidence type="ECO:0000259" key="5">
    <source>
        <dbReference type="PROSITE" id="PS50893"/>
    </source>
</evidence>
<dbReference type="Pfam" id="PF00005">
    <property type="entry name" value="ABC_tran"/>
    <property type="match status" value="1"/>
</dbReference>
<dbReference type="InterPro" id="IPR003439">
    <property type="entry name" value="ABC_transporter-like_ATP-bd"/>
</dbReference>
<sequence length="254" mass="28180">MLDVKNLTVQYGSLKIVDSVSFSIRPQEWLMVVGPNGAGKSTVVSAIAQGVPYTGSVEIDGQDVAKLRPRDAARLFGVLTQNHTVGYSFTVEEVVRLGRYAFSEGMFAARNDEDERKLEEALELTGLTSFRTRSVLTLSGGELQRTFLAQLLAQNPRLLILDEPTNHLDLVYQKQIFELIKEWLKAPGRAVMSVVHDLNLAKAYGTHAVLLDKGCTVSGGRAGDVLTPVHLNPVYNMDVYAWMQQMLSQWREAQ</sequence>
<organism evidence="6 7">
    <name type="scientific">Sporobacter termitidis DSM 10068</name>
    <dbReference type="NCBI Taxonomy" id="1123282"/>
    <lineage>
        <taxon>Bacteria</taxon>
        <taxon>Bacillati</taxon>
        <taxon>Bacillota</taxon>
        <taxon>Clostridia</taxon>
        <taxon>Eubacteriales</taxon>
        <taxon>Oscillospiraceae</taxon>
        <taxon>Sporobacter</taxon>
    </lineage>
</organism>
<protein>
    <submittedName>
        <fullName evidence="6">Iron complex transport system ATP-binding protein</fullName>
    </submittedName>
</protein>
<dbReference type="Gene3D" id="3.40.50.300">
    <property type="entry name" value="P-loop containing nucleotide triphosphate hydrolases"/>
    <property type="match status" value="1"/>
</dbReference>
<dbReference type="Proteomes" id="UP000183995">
    <property type="component" value="Unassembled WGS sequence"/>
</dbReference>
<feature type="domain" description="ABC transporter" evidence="5">
    <location>
        <begin position="2"/>
        <end position="238"/>
    </location>
</feature>
<dbReference type="STRING" id="1123282.SAMN02745823_00486"/>
<evidence type="ECO:0000256" key="4">
    <source>
        <dbReference type="ARBA" id="ARBA00022967"/>
    </source>
</evidence>
<evidence type="ECO:0000313" key="6">
    <source>
        <dbReference type="EMBL" id="SHH61507.1"/>
    </source>
</evidence>
<dbReference type="RefSeq" id="WP_073076025.1">
    <property type="nucleotide sequence ID" value="NZ_FQXV01000001.1"/>
</dbReference>
<dbReference type="InterPro" id="IPR027417">
    <property type="entry name" value="P-loop_NTPase"/>
</dbReference>
<name>A0A1M5UEW6_9FIRM</name>
<dbReference type="InterPro" id="IPR003593">
    <property type="entry name" value="AAA+_ATPase"/>
</dbReference>
<reference evidence="6 7" key="1">
    <citation type="submission" date="2016-11" db="EMBL/GenBank/DDBJ databases">
        <authorList>
            <person name="Jaros S."/>
            <person name="Januszkiewicz K."/>
            <person name="Wedrychowicz H."/>
        </authorList>
    </citation>
    <scope>NUCLEOTIDE SEQUENCE [LARGE SCALE GENOMIC DNA]</scope>
    <source>
        <strain evidence="6 7">DSM 10068</strain>
    </source>
</reference>
<dbReference type="PANTHER" id="PTHR42794:SF1">
    <property type="entry name" value="HEMIN IMPORT ATP-BINDING PROTEIN HMUV"/>
    <property type="match status" value="1"/>
</dbReference>
<evidence type="ECO:0000256" key="1">
    <source>
        <dbReference type="ARBA" id="ARBA00022448"/>
    </source>
</evidence>